<keyword evidence="2 12" id="KW-0813">Transport</keyword>
<keyword evidence="5 12" id="KW-0812">Transmembrane</keyword>
<dbReference type="PANTHER" id="PTHR32552:SF81">
    <property type="entry name" value="TONB-DEPENDENT OUTER MEMBRANE RECEPTOR"/>
    <property type="match status" value="1"/>
</dbReference>
<evidence type="ECO:0000256" key="11">
    <source>
        <dbReference type="ARBA" id="ARBA00023237"/>
    </source>
</evidence>
<dbReference type="InterPro" id="IPR000531">
    <property type="entry name" value="Beta-barrel_TonB"/>
</dbReference>
<feature type="domain" description="TonB-dependent receptor plug" evidence="17">
    <location>
        <begin position="68"/>
        <end position="180"/>
    </location>
</feature>
<dbReference type="RefSeq" id="WP_070125961.1">
    <property type="nucleotide sequence ID" value="NZ_MDHN01000029.1"/>
</dbReference>
<dbReference type="GO" id="GO:0009279">
    <property type="term" value="C:cell outer membrane"/>
    <property type="evidence" value="ECO:0007669"/>
    <property type="project" value="UniProtKB-SubCell"/>
</dbReference>
<dbReference type="InterPro" id="IPR010917">
    <property type="entry name" value="TonB_rcpt_CS"/>
</dbReference>
<dbReference type="Pfam" id="PF00593">
    <property type="entry name" value="TonB_dep_Rec_b-barrel"/>
    <property type="match status" value="1"/>
</dbReference>
<evidence type="ECO:0000256" key="1">
    <source>
        <dbReference type="ARBA" id="ARBA00004571"/>
    </source>
</evidence>
<evidence type="ECO:0000256" key="10">
    <source>
        <dbReference type="ARBA" id="ARBA00023136"/>
    </source>
</evidence>
<evidence type="ECO:0000256" key="4">
    <source>
        <dbReference type="ARBA" id="ARBA00022496"/>
    </source>
</evidence>
<evidence type="ECO:0000256" key="7">
    <source>
        <dbReference type="ARBA" id="ARBA00023004"/>
    </source>
</evidence>
<comment type="caution">
    <text evidence="18">The sequence shown here is derived from an EMBL/GenBank/DDBJ whole genome shotgun (WGS) entry which is preliminary data.</text>
</comment>
<sequence>MNPTQTKKARSPSAVLFSRKGLAVAVTIALQGGLTSPGASAQTDDTQSQGKYKLETIEVTARKVTENLQEVPISVTSFNGDALERRQISGTDDIGKITPNLQFTNNAPLAGNNNSSVVFIRGVGQISSRANTDPGVGLYIDDVYMGQSVGGTMEMRDIESVQVLRGPQGTLFGRNTIGGAVIINTQQPGDEFGGKVKAGIGSDSLLELSGAVDIPLADDLFSRFTLGTKKQDGYVTRAYDGLDLGDTNNTTATAKFLYEPAGNFTAKLNFDYTEADENGSPLVFAGYNNNNDVNETGAAANPGWFAANQSVAAGCSDAWVALPGPPGRPVTTAEGSALDVSGLVTVGGGPRGYVGENTDSACANNQWNSGPFTSNGTAEVGSELKNWGTSLHLEYAINSDLQLKSVTAYRDLAWTGKRDADNTPFTILHTDFDSSGDQFSQELQLTYTGDDLSAIAGAFYYTEKVTDILTVQVGDRGDGFTCGEGTNRCHLDSDNNITDNEAMAYFAQATYDFTDKLAGTFGIRYTSETKGSIPDQFNYADPDTKYLEKKLYEHDFSATTVAANLSYTVSKDTMVYTSYSEGFKGGGWNSTFNFALEQSDLDAGHLFDQEEVKTYELGFKSDITSEFRLNGAVFSSDYSNLQFSYRVFIAPWLFNAGKASIDGAELEFTWIPHDNWIIEGGLGYLDTSIDEAVQIEVPGRPVSAGPAEGNQLPFAPELQGNIGIGYYGEIDGYGIQPRIDISYSDPVYFDAANTEAIAQNDAYTLVDISVVIESPDMDWKVALGINNATDEIYRVSGNSSLGSGSGYAEAAYARPRMVFANLSYEF</sequence>
<accession>A0A1E7Z9W0</accession>
<evidence type="ECO:0000256" key="13">
    <source>
        <dbReference type="PROSITE-ProRule" id="PRU10144"/>
    </source>
</evidence>
<dbReference type="Proteomes" id="UP000175691">
    <property type="component" value="Unassembled WGS sequence"/>
</dbReference>
<evidence type="ECO:0000256" key="9">
    <source>
        <dbReference type="ARBA" id="ARBA00023077"/>
    </source>
</evidence>
<evidence type="ECO:0000313" key="19">
    <source>
        <dbReference type="Proteomes" id="UP000175691"/>
    </source>
</evidence>
<protein>
    <recommendedName>
        <fullName evidence="20">TonB-dependent receptor</fullName>
    </recommendedName>
</protein>
<dbReference type="PROSITE" id="PS01156">
    <property type="entry name" value="TONB_DEPENDENT_REC_2"/>
    <property type="match status" value="1"/>
</dbReference>
<keyword evidence="6 15" id="KW-0732">Signal</keyword>
<dbReference type="PROSITE" id="PS52016">
    <property type="entry name" value="TONB_DEPENDENT_REC_3"/>
    <property type="match status" value="1"/>
</dbReference>
<dbReference type="EMBL" id="MDHN01000029">
    <property type="protein sequence ID" value="OFC70318.1"/>
    <property type="molecule type" value="Genomic_DNA"/>
</dbReference>
<comment type="similarity">
    <text evidence="12 14">Belongs to the TonB-dependent receptor family.</text>
</comment>
<keyword evidence="11 12" id="KW-0998">Cell outer membrane</keyword>
<keyword evidence="9 14" id="KW-0798">TonB box</keyword>
<keyword evidence="8" id="KW-0406">Ion transport</keyword>
<feature type="domain" description="TonB-dependent receptor-like beta-barrel" evidence="16">
    <location>
        <begin position="354"/>
        <end position="787"/>
    </location>
</feature>
<keyword evidence="3 12" id="KW-1134">Transmembrane beta strand</keyword>
<evidence type="ECO:0000259" key="16">
    <source>
        <dbReference type="Pfam" id="PF00593"/>
    </source>
</evidence>
<keyword evidence="4" id="KW-0410">Iron transport</keyword>
<evidence type="ECO:0000256" key="6">
    <source>
        <dbReference type="ARBA" id="ARBA00022729"/>
    </source>
</evidence>
<feature type="signal peptide" evidence="15">
    <location>
        <begin position="1"/>
        <end position="41"/>
    </location>
</feature>
<dbReference type="InterPro" id="IPR012910">
    <property type="entry name" value="Plug_dom"/>
</dbReference>
<dbReference type="InterPro" id="IPR039426">
    <property type="entry name" value="TonB-dep_rcpt-like"/>
</dbReference>
<evidence type="ECO:0000259" key="17">
    <source>
        <dbReference type="Pfam" id="PF07715"/>
    </source>
</evidence>
<comment type="subcellular location">
    <subcellularLocation>
        <location evidence="1 12">Cell outer membrane</location>
        <topology evidence="1 12">Multi-pass membrane protein</topology>
    </subcellularLocation>
</comment>
<dbReference type="STRING" id="1656094.BFC18_14180"/>
<dbReference type="OrthoDB" id="7051185at2"/>
<feature type="chain" id="PRO_5009209545" description="TonB-dependent receptor" evidence="15">
    <location>
        <begin position="42"/>
        <end position="826"/>
    </location>
</feature>
<evidence type="ECO:0000256" key="5">
    <source>
        <dbReference type="ARBA" id="ARBA00022692"/>
    </source>
</evidence>
<gene>
    <name evidence="18" type="ORF">BFC18_14180</name>
</gene>
<dbReference type="SUPFAM" id="SSF56935">
    <property type="entry name" value="Porins"/>
    <property type="match status" value="1"/>
</dbReference>
<evidence type="ECO:0000256" key="3">
    <source>
        <dbReference type="ARBA" id="ARBA00022452"/>
    </source>
</evidence>
<proteinExistence type="inferred from homology"/>
<evidence type="ECO:0000256" key="14">
    <source>
        <dbReference type="RuleBase" id="RU003357"/>
    </source>
</evidence>
<organism evidence="18 19">
    <name type="scientific">Alteromonas confluentis</name>
    <dbReference type="NCBI Taxonomy" id="1656094"/>
    <lineage>
        <taxon>Bacteria</taxon>
        <taxon>Pseudomonadati</taxon>
        <taxon>Pseudomonadota</taxon>
        <taxon>Gammaproteobacteria</taxon>
        <taxon>Alteromonadales</taxon>
        <taxon>Alteromonadaceae</taxon>
        <taxon>Alteromonas/Salinimonas group</taxon>
        <taxon>Alteromonas</taxon>
    </lineage>
</organism>
<evidence type="ECO:0008006" key="20">
    <source>
        <dbReference type="Google" id="ProtNLM"/>
    </source>
</evidence>
<dbReference type="AlphaFoldDB" id="A0A1E7Z9W0"/>
<dbReference type="InterPro" id="IPR036942">
    <property type="entry name" value="Beta-barrel_TonB_sf"/>
</dbReference>
<keyword evidence="7" id="KW-0408">Iron</keyword>
<evidence type="ECO:0000256" key="15">
    <source>
        <dbReference type="SAM" id="SignalP"/>
    </source>
</evidence>
<name>A0A1E7Z9W0_9ALTE</name>
<keyword evidence="10 12" id="KW-0472">Membrane</keyword>
<evidence type="ECO:0000313" key="18">
    <source>
        <dbReference type="EMBL" id="OFC70318.1"/>
    </source>
</evidence>
<evidence type="ECO:0000256" key="8">
    <source>
        <dbReference type="ARBA" id="ARBA00023065"/>
    </source>
</evidence>
<feature type="short sequence motif" description="TonB C-terminal box" evidence="13">
    <location>
        <begin position="809"/>
        <end position="826"/>
    </location>
</feature>
<dbReference type="PANTHER" id="PTHR32552">
    <property type="entry name" value="FERRICHROME IRON RECEPTOR-RELATED"/>
    <property type="match status" value="1"/>
</dbReference>
<evidence type="ECO:0000256" key="2">
    <source>
        <dbReference type="ARBA" id="ARBA00022448"/>
    </source>
</evidence>
<keyword evidence="19" id="KW-1185">Reference proteome</keyword>
<dbReference type="Pfam" id="PF07715">
    <property type="entry name" value="Plug"/>
    <property type="match status" value="1"/>
</dbReference>
<dbReference type="Gene3D" id="2.40.170.20">
    <property type="entry name" value="TonB-dependent receptor, beta-barrel domain"/>
    <property type="match status" value="2"/>
</dbReference>
<reference evidence="18 19" key="1">
    <citation type="submission" date="2016-08" db="EMBL/GenBank/DDBJ databases">
        <authorList>
            <person name="Seilhamer J.J."/>
        </authorList>
    </citation>
    <scope>NUCLEOTIDE SEQUENCE [LARGE SCALE GENOMIC DNA]</scope>
    <source>
        <strain evidence="18 19">KCTC 42603</strain>
    </source>
</reference>
<evidence type="ECO:0000256" key="12">
    <source>
        <dbReference type="PROSITE-ProRule" id="PRU01360"/>
    </source>
</evidence>
<dbReference type="GO" id="GO:0006826">
    <property type="term" value="P:iron ion transport"/>
    <property type="evidence" value="ECO:0007669"/>
    <property type="project" value="UniProtKB-KW"/>
</dbReference>